<gene>
    <name evidence="8" type="ORF">FBUS_01035</name>
</gene>
<evidence type="ECO:0000313" key="8">
    <source>
        <dbReference type="EMBL" id="KAA0188326.1"/>
    </source>
</evidence>
<evidence type="ECO:0000313" key="9">
    <source>
        <dbReference type="Proteomes" id="UP000728185"/>
    </source>
</evidence>
<evidence type="ECO:0000256" key="5">
    <source>
        <dbReference type="ARBA" id="ARBA00023242"/>
    </source>
</evidence>
<dbReference type="PANTHER" id="PTHR12619">
    <property type="entry name" value="RFX TRANSCRIPTION FACTOR FAMILY"/>
    <property type="match status" value="1"/>
</dbReference>
<dbReference type="InterPro" id="IPR057321">
    <property type="entry name" value="RFX1-4/6/8-like_BCD"/>
</dbReference>
<accession>A0A8E0RQU4</accession>
<feature type="compositionally biased region" description="Low complexity" evidence="6">
    <location>
        <begin position="384"/>
        <end position="399"/>
    </location>
</feature>
<keyword evidence="4" id="KW-0804">Transcription</keyword>
<evidence type="ECO:0000256" key="6">
    <source>
        <dbReference type="SAM" id="MobiDB-lite"/>
    </source>
</evidence>
<dbReference type="Pfam" id="PF25340">
    <property type="entry name" value="BCD_RFX"/>
    <property type="match status" value="1"/>
</dbReference>
<feature type="compositionally biased region" description="Polar residues" evidence="6">
    <location>
        <begin position="1050"/>
        <end position="1062"/>
    </location>
</feature>
<sequence length="1084" mass="117409">MVLLLFQTKVFIHFDEPFPFSAGCPTGYSPTVDRGMQSASGQTATIVQVSSKAHNATPTVIQQNGQHLVLGKLSGGATRPVTTAADLQVSHSSANQGIYPSHYIEAIAEQTVYATNGENGHVQYQGYTPIIYAPVTGGQTYYQTASGQVLASAFSGTAGSGVGSSVPGHVSNLGAQLVTHQGATYLVQGGQLEEDASSISHTAKASPVTVQWLVENYETAEGVSLPRSTLYFHYLQHCNENKLEPMNPASFGKLIRSVFFGLRTRRLGTRGNSKYHYYGIRIKPNSPLNHFVEDAGFSLRHYPNYHRQTMEAAAEWKCFANSSSNRLKSSNLSSASIGTTHSSLGSHLSSNPASSVHLGSQQIHTTDYSTASRSEKSYDSSAETTNQNSQLSTRSNTNNLSSTCTTGSAIAVGSSGQHQHAQFLGETSSALPNLDEICRSAGLPVPGETDLSSFTSDTSMTSKLKGKILNTSLDFSFYADIVTFCRLYALSASYMLDAVVNLDFTAIETVWKAFWRTEEVQDSRLKQSLSQERLQVLVSDSAVIQFVRLYDHTFYQSLAEVLIPNVLRPIPPTLTQAIRNFAKSLEGWMRQATQGLEPTLVNLKLSAVSALAQTLRRYTSLNHLAQAARAVLKNSNQINQMLTDLNRVDFNNVQEQASWVCQCSDATVGQLEQDFKRILHKHASLEEWAQWLDNVVSSILQPLEGNSVAYTRAAHQLILKWSFYSSMVIRDLTLRSAASFGSFHLIRLLYDEYIFYLVEHKVAAHLGMTPVAVMGEMGRDLTQQHYAQSRLPSDVINRKEIGPNTTGETTSNFSYLSHENTSLRSDGDYLPFTHSERTKLGPTNASAVADDDEEVDEYLDDEEDVDDSTGDEGAMLKHAHASVQAYCRSTTSTAGKAEPLVFTSSAPTTDPHDAIETNCEGTTVSAVLVPPTNEEPSGEDVPITGTPDKALSGRSDEELIPTEPCTDQTEAPNASGIELTVGSETSCSPPPILTVPNPVRKVVRVTTFCDATPVSEPVSTSLPTSSLGTVALGSSGPLSNEIRSMPAESVPSNESARPSTHVPTIPVGDSENMAASSAKRPKMS</sequence>
<feature type="region of interest" description="Disordered" evidence="6">
    <location>
        <begin position="1032"/>
        <end position="1084"/>
    </location>
</feature>
<dbReference type="SUPFAM" id="SSF46785">
    <property type="entry name" value="Winged helix' DNA-binding domain"/>
    <property type="match status" value="1"/>
</dbReference>
<evidence type="ECO:0000256" key="2">
    <source>
        <dbReference type="ARBA" id="ARBA00023015"/>
    </source>
</evidence>
<feature type="compositionally biased region" description="Polar residues" evidence="6">
    <location>
        <begin position="351"/>
        <end position="372"/>
    </location>
</feature>
<dbReference type="InterPro" id="IPR003150">
    <property type="entry name" value="DNA-bd_RFX"/>
</dbReference>
<comment type="caution">
    <text evidence="8">The sequence shown here is derived from an EMBL/GenBank/DDBJ whole genome shotgun (WGS) entry which is preliminary data.</text>
</comment>
<keyword evidence="3" id="KW-0238">DNA-binding</keyword>
<organism evidence="8 9">
    <name type="scientific">Fasciolopsis buskii</name>
    <dbReference type="NCBI Taxonomy" id="27845"/>
    <lineage>
        <taxon>Eukaryota</taxon>
        <taxon>Metazoa</taxon>
        <taxon>Spiralia</taxon>
        <taxon>Lophotrochozoa</taxon>
        <taxon>Platyhelminthes</taxon>
        <taxon>Trematoda</taxon>
        <taxon>Digenea</taxon>
        <taxon>Plagiorchiida</taxon>
        <taxon>Echinostomata</taxon>
        <taxon>Echinostomatoidea</taxon>
        <taxon>Fasciolidae</taxon>
        <taxon>Fasciolopsis</taxon>
    </lineage>
</organism>
<evidence type="ECO:0000259" key="7">
    <source>
        <dbReference type="PROSITE" id="PS51526"/>
    </source>
</evidence>
<feature type="region of interest" description="Disordered" evidence="6">
    <location>
        <begin position="333"/>
        <end position="399"/>
    </location>
</feature>
<keyword evidence="5" id="KW-0539">Nucleus</keyword>
<feature type="region of interest" description="Disordered" evidence="6">
    <location>
        <begin position="932"/>
        <end position="955"/>
    </location>
</feature>
<dbReference type="GO" id="GO:0005634">
    <property type="term" value="C:nucleus"/>
    <property type="evidence" value="ECO:0007669"/>
    <property type="project" value="UniProtKB-SubCell"/>
</dbReference>
<dbReference type="InterPro" id="IPR036390">
    <property type="entry name" value="WH_DNA-bd_sf"/>
</dbReference>
<dbReference type="FunFam" id="1.10.10.10:FF:000017">
    <property type="entry name" value="transcription factor RFX3 isoform X1"/>
    <property type="match status" value="1"/>
</dbReference>
<dbReference type="InterPro" id="IPR039779">
    <property type="entry name" value="RFX-like"/>
</dbReference>
<protein>
    <submittedName>
        <fullName evidence="8">Regulatory factor X 1/2/3</fullName>
    </submittedName>
</protein>
<dbReference type="GO" id="GO:0000981">
    <property type="term" value="F:DNA-binding transcription factor activity, RNA polymerase II-specific"/>
    <property type="evidence" value="ECO:0007669"/>
    <property type="project" value="TreeGrafter"/>
</dbReference>
<dbReference type="PANTHER" id="PTHR12619:SF33">
    <property type="entry name" value="RFX, ISOFORM H"/>
    <property type="match status" value="1"/>
</dbReference>
<dbReference type="EMBL" id="LUCM01008480">
    <property type="protein sequence ID" value="KAA0188326.1"/>
    <property type="molecule type" value="Genomic_DNA"/>
</dbReference>
<feature type="compositionally biased region" description="Low complexity" evidence="6">
    <location>
        <begin position="333"/>
        <end position="350"/>
    </location>
</feature>
<keyword evidence="9" id="KW-1185">Reference proteome</keyword>
<evidence type="ECO:0000256" key="4">
    <source>
        <dbReference type="ARBA" id="ARBA00023163"/>
    </source>
</evidence>
<feature type="region of interest" description="Disordered" evidence="6">
    <location>
        <begin position="833"/>
        <end position="853"/>
    </location>
</feature>
<dbReference type="Proteomes" id="UP000728185">
    <property type="component" value="Unassembled WGS sequence"/>
</dbReference>
<dbReference type="GO" id="GO:0000978">
    <property type="term" value="F:RNA polymerase II cis-regulatory region sequence-specific DNA binding"/>
    <property type="evidence" value="ECO:0007669"/>
    <property type="project" value="TreeGrafter"/>
</dbReference>
<name>A0A8E0RQU4_9TREM</name>
<reference evidence="8" key="1">
    <citation type="submission" date="2019-05" db="EMBL/GenBank/DDBJ databases">
        <title>Annotation for the trematode Fasciolopsis buski.</title>
        <authorList>
            <person name="Choi Y.-J."/>
        </authorList>
    </citation>
    <scope>NUCLEOTIDE SEQUENCE</scope>
    <source>
        <strain evidence="8">HT</strain>
        <tissue evidence="8">Whole worm</tissue>
    </source>
</reference>
<keyword evidence="2" id="KW-0805">Transcription regulation</keyword>
<dbReference type="Pfam" id="PF02257">
    <property type="entry name" value="RFX_DNA_binding"/>
    <property type="match status" value="1"/>
</dbReference>
<dbReference type="AlphaFoldDB" id="A0A8E0RQU4"/>
<dbReference type="PROSITE" id="PS51526">
    <property type="entry name" value="RFX_DBD"/>
    <property type="match status" value="1"/>
</dbReference>
<dbReference type="OrthoDB" id="10056949at2759"/>
<dbReference type="Gene3D" id="1.10.10.10">
    <property type="entry name" value="Winged helix-like DNA-binding domain superfamily/Winged helix DNA-binding domain"/>
    <property type="match status" value="1"/>
</dbReference>
<feature type="domain" description="RFX-type winged-helix" evidence="7">
    <location>
        <begin position="209"/>
        <end position="284"/>
    </location>
</feature>
<evidence type="ECO:0000256" key="3">
    <source>
        <dbReference type="ARBA" id="ARBA00023125"/>
    </source>
</evidence>
<evidence type="ECO:0000256" key="1">
    <source>
        <dbReference type="ARBA" id="ARBA00004123"/>
    </source>
</evidence>
<comment type="subcellular location">
    <subcellularLocation>
        <location evidence="1">Nucleus</location>
    </subcellularLocation>
</comment>
<proteinExistence type="predicted"/>
<dbReference type="InterPro" id="IPR036388">
    <property type="entry name" value="WH-like_DNA-bd_sf"/>
</dbReference>